<feature type="compositionally biased region" description="Basic residues" evidence="1">
    <location>
        <begin position="69"/>
        <end position="85"/>
    </location>
</feature>
<protein>
    <submittedName>
        <fullName evidence="3">Uncharacterized protein</fullName>
    </submittedName>
</protein>
<evidence type="ECO:0000313" key="3">
    <source>
        <dbReference type="WBParaSite" id="nRc.2.0.1.t21004-RA"/>
    </source>
</evidence>
<proteinExistence type="predicted"/>
<sequence length="85" mass="9994">MHSILLERKGSNDGKLIFLTTYAAHFHQDHYNCSDTLIYCSINPVWPGIQHLENGRHHNMLKLRYGQQHSKKLNRKTRKNNVRAV</sequence>
<dbReference type="AlphaFoldDB" id="A0A915J5C7"/>
<evidence type="ECO:0000313" key="2">
    <source>
        <dbReference type="Proteomes" id="UP000887565"/>
    </source>
</evidence>
<dbReference type="Proteomes" id="UP000887565">
    <property type="component" value="Unplaced"/>
</dbReference>
<accession>A0A915J5C7</accession>
<keyword evidence="2" id="KW-1185">Reference proteome</keyword>
<dbReference type="WBParaSite" id="nRc.2.0.1.t21004-RA">
    <property type="protein sequence ID" value="nRc.2.0.1.t21004-RA"/>
    <property type="gene ID" value="nRc.2.0.1.g21004"/>
</dbReference>
<name>A0A915J5C7_ROMCU</name>
<feature type="region of interest" description="Disordered" evidence="1">
    <location>
        <begin position="65"/>
        <end position="85"/>
    </location>
</feature>
<evidence type="ECO:0000256" key="1">
    <source>
        <dbReference type="SAM" id="MobiDB-lite"/>
    </source>
</evidence>
<reference evidence="3" key="1">
    <citation type="submission" date="2022-11" db="UniProtKB">
        <authorList>
            <consortium name="WormBaseParasite"/>
        </authorList>
    </citation>
    <scope>IDENTIFICATION</scope>
</reference>
<organism evidence="2 3">
    <name type="scientific">Romanomermis culicivorax</name>
    <name type="common">Nematode worm</name>
    <dbReference type="NCBI Taxonomy" id="13658"/>
    <lineage>
        <taxon>Eukaryota</taxon>
        <taxon>Metazoa</taxon>
        <taxon>Ecdysozoa</taxon>
        <taxon>Nematoda</taxon>
        <taxon>Enoplea</taxon>
        <taxon>Dorylaimia</taxon>
        <taxon>Mermithida</taxon>
        <taxon>Mermithoidea</taxon>
        <taxon>Mermithidae</taxon>
        <taxon>Romanomermis</taxon>
    </lineage>
</organism>